<dbReference type="HOGENOM" id="CLU_407113_0_0_1"/>
<feature type="compositionally biased region" description="Basic and acidic residues" evidence="1">
    <location>
        <begin position="506"/>
        <end position="518"/>
    </location>
</feature>
<reference evidence="3" key="1">
    <citation type="journal article" date="2014" name="Proc. Natl. Acad. Sci. U.S.A.">
        <title>Extensive sampling of basidiomycete genomes demonstrates inadequacy of the white-rot/brown-rot paradigm for wood decay fungi.</title>
        <authorList>
            <person name="Riley R."/>
            <person name="Salamov A.A."/>
            <person name="Brown D.W."/>
            <person name="Nagy L.G."/>
            <person name="Floudas D."/>
            <person name="Held B.W."/>
            <person name="Levasseur A."/>
            <person name="Lombard V."/>
            <person name="Morin E."/>
            <person name="Otillar R."/>
            <person name="Lindquist E.A."/>
            <person name="Sun H."/>
            <person name="LaButti K.M."/>
            <person name="Schmutz J."/>
            <person name="Jabbour D."/>
            <person name="Luo H."/>
            <person name="Baker S.E."/>
            <person name="Pisabarro A.G."/>
            <person name="Walton J.D."/>
            <person name="Blanchette R.A."/>
            <person name="Henrissat B."/>
            <person name="Martin F."/>
            <person name="Cullen D."/>
            <person name="Hibbett D.S."/>
            <person name="Grigoriev I.V."/>
        </authorList>
    </citation>
    <scope>NUCLEOTIDE SEQUENCE [LARGE SCALE GENOMIC DNA]</scope>
    <source>
        <strain evidence="3">CBS 339.88</strain>
    </source>
</reference>
<dbReference type="EMBL" id="KL142407">
    <property type="protein sequence ID" value="KDR68578.1"/>
    <property type="molecule type" value="Genomic_DNA"/>
</dbReference>
<sequence>MRRFKPTPASSPQLKTIHDIPAWVAALHNAQNLQLRQNPQRGTFQNSGVVLAENQQSQLFPFQSNRGSFGVQPLGPAHHAQHQLGYSNSMAYREPAPHTQGERGGWPGKSTNQGHRDRMLSFGGARQTKISVIKEEPMDVDLPGGEPMDLDAPGEVFKDVWYPNQPSVYTLPPPVTVDHFFETTPVDAFDLLLDPGSPMKVDLPTFVSGGHPAPGDKPFANTNRPDSAPGLLLTDLQSPGTAGVLHLLPSVPETPERVVEGQYGVQGELPADQTPPVNYNVLAVSRSSAMGLDSSFTWPISFDSQSTYPTTSPVAMPVIAEELESSDPVSLGQDNLPSIVGAAIVNGTNVPNAASELLSPSALQHSEYVDKTNVDDRYTTQALVDAQSSEEDTADPASAQVTEGVNTCDRLLEHVNNASSVLSSDETHNQLTADAERIAHNTSNVGYRKPAATINAKRTTNNVAIGCTKRVAFASNARNIPVADVTDDLQWTATTALKVMGNVPSKDQRGPINDDRARSKTKLSTSVSLSSNYRSNSSNKENETGKGRSNALTDITNILKTSDVPPRRRPYPKTFDPADKLLDDAATTKASITPPETVKVNNDKRPPSVLMTPPPTPIHKLLTPGRVPSNVMLFHDVAGRKKALCPGAFPVDENKVAWTSGPSVSSRLSLFVFSW</sequence>
<evidence type="ECO:0000313" key="3">
    <source>
        <dbReference type="Proteomes" id="UP000027222"/>
    </source>
</evidence>
<name>A0A067SP85_GALM3</name>
<feature type="compositionally biased region" description="Low complexity" evidence="1">
    <location>
        <begin position="522"/>
        <end position="538"/>
    </location>
</feature>
<accession>A0A067SP85</accession>
<protein>
    <submittedName>
        <fullName evidence="2">Uncharacterized protein</fullName>
    </submittedName>
</protein>
<evidence type="ECO:0000256" key="1">
    <source>
        <dbReference type="SAM" id="MobiDB-lite"/>
    </source>
</evidence>
<proteinExistence type="predicted"/>
<dbReference type="Proteomes" id="UP000027222">
    <property type="component" value="Unassembled WGS sequence"/>
</dbReference>
<feature type="region of interest" description="Disordered" evidence="1">
    <location>
        <begin position="502"/>
        <end position="556"/>
    </location>
</feature>
<gene>
    <name evidence="2" type="ORF">GALMADRAFT_215725</name>
</gene>
<organism evidence="2 3">
    <name type="scientific">Galerina marginata (strain CBS 339.88)</name>
    <dbReference type="NCBI Taxonomy" id="685588"/>
    <lineage>
        <taxon>Eukaryota</taxon>
        <taxon>Fungi</taxon>
        <taxon>Dikarya</taxon>
        <taxon>Basidiomycota</taxon>
        <taxon>Agaricomycotina</taxon>
        <taxon>Agaricomycetes</taxon>
        <taxon>Agaricomycetidae</taxon>
        <taxon>Agaricales</taxon>
        <taxon>Agaricineae</taxon>
        <taxon>Strophariaceae</taxon>
        <taxon>Galerina</taxon>
    </lineage>
</organism>
<keyword evidence="3" id="KW-1185">Reference proteome</keyword>
<feature type="region of interest" description="Disordered" evidence="1">
    <location>
        <begin position="95"/>
        <end position="117"/>
    </location>
</feature>
<evidence type="ECO:0000313" key="2">
    <source>
        <dbReference type="EMBL" id="KDR68578.1"/>
    </source>
</evidence>
<dbReference type="AlphaFoldDB" id="A0A067SP85"/>